<dbReference type="InterPro" id="IPR018511">
    <property type="entry name" value="Hemolysin-typ_Ca-bd_CS"/>
</dbReference>
<organism evidence="3 4">
    <name type="scientific">Sulfitobacter donghicola DSW-25 = KCTC 12864 = JCM 14565</name>
    <dbReference type="NCBI Taxonomy" id="1300350"/>
    <lineage>
        <taxon>Bacteria</taxon>
        <taxon>Pseudomonadati</taxon>
        <taxon>Pseudomonadota</taxon>
        <taxon>Alphaproteobacteria</taxon>
        <taxon>Rhodobacterales</taxon>
        <taxon>Roseobacteraceae</taxon>
        <taxon>Sulfitobacter</taxon>
    </lineage>
</organism>
<comment type="caution">
    <text evidence="3">The sequence shown here is derived from an EMBL/GenBank/DDBJ whole genome shotgun (WGS) entry which is preliminary data.</text>
</comment>
<dbReference type="EMBL" id="JAMC01000058">
    <property type="protein sequence ID" value="KEJ87694.1"/>
    <property type="molecule type" value="Genomic_DNA"/>
</dbReference>
<keyword evidence="2" id="KW-0964">Secreted</keyword>
<name>A0A073ID83_9RHOB</name>
<evidence type="ECO:0000313" key="3">
    <source>
        <dbReference type="EMBL" id="KEJ87694.1"/>
    </source>
</evidence>
<proteinExistence type="predicted"/>
<dbReference type="AlphaFoldDB" id="A0A073ID83"/>
<dbReference type="InterPro" id="IPR001343">
    <property type="entry name" value="Hemolysn_Ca-bd"/>
</dbReference>
<dbReference type="PRINTS" id="PR00313">
    <property type="entry name" value="CABNDNGRPT"/>
</dbReference>
<dbReference type="eggNOG" id="COG2931">
    <property type="taxonomic scope" value="Bacteria"/>
</dbReference>
<dbReference type="Pfam" id="PF00353">
    <property type="entry name" value="HemolysinCabind"/>
    <property type="match status" value="3"/>
</dbReference>
<dbReference type="Proteomes" id="UP000027734">
    <property type="component" value="Unassembled WGS sequence"/>
</dbReference>
<feature type="non-terminal residue" evidence="3">
    <location>
        <position position="163"/>
    </location>
</feature>
<protein>
    <recommendedName>
        <fullName evidence="5">Calcium-binding protein</fullName>
    </recommendedName>
</protein>
<dbReference type="PROSITE" id="PS00330">
    <property type="entry name" value="HEMOLYSIN_CALCIUM"/>
    <property type="match status" value="2"/>
</dbReference>
<comment type="subcellular location">
    <subcellularLocation>
        <location evidence="1">Secreted</location>
    </subcellularLocation>
</comment>
<keyword evidence="4" id="KW-1185">Reference proteome</keyword>
<dbReference type="PANTHER" id="PTHR38340:SF1">
    <property type="entry name" value="S-LAYER PROTEIN"/>
    <property type="match status" value="1"/>
</dbReference>
<evidence type="ECO:0000256" key="1">
    <source>
        <dbReference type="ARBA" id="ARBA00004613"/>
    </source>
</evidence>
<accession>A0A073ID83</accession>
<dbReference type="Gene3D" id="2.150.10.10">
    <property type="entry name" value="Serralysin-like metalloprotease, C-terminal"/>
    <property type="match status" value="1"/>
</dbReference>
<gene>
    <name evidence="3" type="ORF">DSW25_14600</name>
</gene>
<dbReference type="RefSeq" id="WP_368085763.1">
    <property type="nucleotide sequence ID" value="NZ_JAMC01000058.1"/>
</dbReference>
<dbReference type="STRING" id="1300350.Z948_43"/>
<dbReference type="InterPro" id="IPR050557">
    <property type="entry name" value="RTX_toxin/Mannuronan_C5-epim"/>
</dbReference>
<dbReference type="InterPro" id="IPR011049">
    <property type="entry name" value="Serralysin-like_metalloprot_C"/>
</dbReference>
<dbReference type="GO" id="GO:0005509">
    <property type="term" value="F:calcium ion binding"/>
    <property type="evidence" value="ECO:0007669"/>
    <property type="project" value="InterPro"/>
</dbReference>
<feature type="non-terminal residue" evidence="3">
    <location>
        <position position="1"/>
    </location>
</feature>
<dbReference type="SUPFAM" id="SSF51120">
    <property type="entry name" value="beta-Roll"/>
    <property type="match status" value="1"/>
</dbReference>
<evidence type="ECO:0000313" key="4">
    <source>
        <dbReference type="Proteomes" id="UP000027734"/>
    </source>
</evidence>
<reference evidence="3 4" key="1">
    <citation type="submission" date="2014-01" db="EMBL/GenBank/DDBJ databases">
        <title>Sulfitobacter donghicola JCM 14565 Genome Sequencing.</title>
        <authorList>
            <person name="Lai Q."/>
            <person name="Hong Z."/>
        </authorList>
    </citation>
    <scope>NUCLEOTIDE SEQUENCE [LARGE SCALE GENOMIC DNA]</scope>
    <source>
        <strain evidence="3 4">JCM 14565</strain>
    </source>
</reference>
<dbReference type="PANTHER" id="PTHR38340">
    <property type="entry name" value="S-LAYER PROTEIN"/>
    <property type="match status" value="1"/>
</dbReference>
<dbReference type="GO" id="GO:0005576">
    <property type="term" value="C:extracellular region"/>
    <property type="evidence" value="ECO:0007669"/>
    <property type="project" value="UniProtKB-SubCell"/>
</dbReference>
<sequence length="163" mass="16500">GLASFGIVTSILAFGEFYDEDGISLEDIVLSGPQGETFLTLTGPFAEGDTLQEDTALFVNGREMAYFDTGSTEVDTITADGSGPVLIAGFGGNDILTGAADADILLGGTGNDRLSGLEGADTLYGGDGTDVIIGGNGNDVLYGGATDADLRDNIFGGEGDDII</sequence>
<evidence type="ECO:0000256" key="2">
    <source>
        <dbReference type="ARBA" id="ARBA00022525"/>
    </source>
</evidence>
<evidence type="ECO:0008006" key="5">
    <source>
        <dbReference type="Google" id="ProtNLM"/>
    </source>
</evidence>